<dbReference type="Proteomes" id="UP000535406">
    <property type="component" value="Unassembled WGS sequence"/>
</dbReference>
<evidence type="ECO:0000256" key="1">
    <source>
        <dbReference type="SAM" id="Phobius"/>
    </source>
</evidence>
<sequence length="40" mass="4737">MTWLIYGIIGFTILCGCAALAFVLSDEDDDYQEYDWWRDQ</sequence>
<protein>
    <submittedName>
        <fullName evidence="2">Uncharacterized protein</fullName>
    </submittedName>
</protein>
<organism evidence="2 3">
    <name type="scientific">Shinella fusca</name>
    <dbReference type="NCBI Taxonomy" id="544480"/>
    <lineage>
        <taxon>Bacteria</taxon>
        <taxon>Pseudomonadati</taxon>
        <taxon>Pseudomonadota</taxon>
        <taxon>Alphaproteobacteria</taxon>
        <taxon>Hyphomicrobiales</taxon>
        <taxon>Rhizobiaceae</taxon>
        <taxon>Shinella</taxon>
    </lineage>
</organism>
<evidence type="ECO:0000313" key="2">
    <source>
        <dbReference type="EMBL" id="MBB5040830.1"/>
    </source>
</evidence>
<keyword evidence="1" id="KW-0812">Transmembrane</keyword>
<reference evidence="2 3" key="1">
    <citation type="submission" date="2020-08" db="EMBL/GenBank/DDBJ databases">
        <title>Genomic Encyclopedia of Type Strains, Phase IV (KMG-IV): sequencing the most valuable type-strain genomes for metagenomic binning, comparative biology and taxonomic classification.</title>
        <authorList>
            <person name="Goeker M."/>
        </authorList>
    </citation>
    <scope>NUCLEOTIDE SEQUENCE [LARGE SCALE GENOMIC DNA]</scope>
    <source>
        <strain evidence="2 3">DSM 21319</strain>
    </source>
</reference>
<dbReference type="AlphaFoldDB" id="A0A7W7YRJ3"/>
<proteinExistence type="predicted"/>
<gene>
    <name evidence="2" type="ORF">HNQ66_000208</name>
</gene>
<evidence type="ECO:0000313" key="3">
    <source>
        <dbReference type="Proteomes" id="UP000535406"/>
    </source>
</evidence>
<keyword evidence="1" id="KW-1133">Transmembrane helix</keyword>
<comment type="caution">
    <text evidence="2">The sequence shown here is derived from an EMBL/GenBank/DDBJ whole genome shotgun (WGS) entry which is preliminary data.</text>
</comment>
<dbReference type="RefSeq" id="WP_281396964.1">
    <property type="nucleotide sequence ID" value="NZ_JACHIK010000001.1"/>
</dbReference>
<name>A0A7W7YRJ3_9HYPH</name>
<dbReference type="EMBL" id="JACHIK010000001">
    <property type="protein sequence ID" value="MBB5040830.1"/>
    <property type="molecule type" value="Genomic_DNA"/>
</dbReference>
<keyword evidence="3" id="KW-1185">Reference proteome</keyword>
<keyword evidence="1" id="KW-0472">Membrane</keyword>
<accession>A0A7W7YRJ3</accession>
<feature type="transmembrane region" description="Helical" evidence="1">
    <location>
        <begin position="6"/>
        <end position="24"/>
    </location>
</feature>